<comment type="caution">
    <text evidence="1">The sequence shown here is derived from an EMBL/GenBank/DDBJ whole genome shotgun (WGS) entry which is preliminary data.</text>
</comment>
<dbReference type="EMBL" id="JXRP01000014">
    <property type="protein sequence ID" value="KIL47240.1"/>
    <property type="molecule type" value="Genomic_DNA"/>
</dbReference>
<dbReference type="AlphaFoldDB" id="A0A0C2RA99"/>
<proteinExistence type="predicted"/>
<accession>A0A0C2RA99</accession>
<evidence type="ECO:0000313" key="1">
    <source>
        <dbReference type="EMBL" id="KIL47240.1"/>
    </source>
</evidence>
<dbReference type="PATRIC" id="fig|889306.3.peg.1826"/>
<keyword evidence="2" id="KW-1185">Reference proteome</keyword>
<dbReference type="RefSeq" id="WP_268747515.1">
    <property type="nucleotide sequence ID" value="NZ_JXRP01000014.1"/>
</dbReference>
<reference evidence="1 2" key="1">
    <citation type="submission" date="2015-01" db="EMBL/GenBank/DDBJ databases">
        <title>Genome sequencing of Jeotgalibacillus soli.</title>
        <authorList>
            <person name="Goh K.M."/>
            <person name="Chan K.-G."/>
            <person name="Yaakop A.S."/>
            <person name="Ee R."/>
            <person name="Gan H.M."/>
            <person name="Chan C.S."/>
        </authorList>
    </citation>
    <scope>NUCLEOTIDE SEQUENCE [LARGE SCALE GENOMIC DNA]</scope>
    <source>
        <strain evidence="1 2">P9</strain>
    </source>
</reference>
<sequence>MNKKRNNNKIAIQQNTQKLREQTIFKKEDRFRLNEPLFTL</sequence>
<gene>
    <name evidence="1" type="ORF">KP78_18130</name>
</gene>
<evidence type="ECO:0000313" key="2">
    <source>
        <dbReference type="Proteomes" id="UP000031938"/>
    </source>
</evidence>
<name>A0A0C2RA99_9BACL</name>
<dbReference type="Proteomes" id="UP000031938">
    <property type="component" value="Unassembled WGS sequence"/>
</dbReference>
<organism evidence="1 2">
    <name type="scientific">Jeotgalibacillus soli</name>
    <dbReference type="NCBI Taxonomy" id="889306"/>
    <lineage>
        <taxon>Bacteria</taxon>
        <taxon>Bacillati</taxon>
        <taxon>Bacillota</taxon>
        <taxon>Bacilli</taxon>
        <taxon>Bacillales</taxon>
        <taxon>Caryophanaceae</taxon>
        <taxon>Jeotgalibacillus</taxon>
    </lineage>
</organism>
<protein>
    <submittedName>
        <fullName evidence="1">Uncharacterized protein</fullName>
    </submittedName>
</protein>